<keyword evidence="4" id="KW-0804">Transcription</keyword>
<dbReference type="InterPro" id="IPR001867">
    <property type="entry name" value="OmpR/PhoB-type_DNA-bd"/>
</dbReference>
<reference evidence="7 8" key="1">
    <citation type="submission" date="2021-01" db="EMBL/GenBank/DDBJ databases">
        <title>Whole genome shotgun sequence of Asanoa iriomotensis NBRC 100142.</title>
        <authorList>
            <person name="Komaki H."/>
            <person name="Tamura T."/>
        </authorList>
    </citation>
    <scope>NUCLEOTIDE SEQUENCE [LARGE SCALE GENOMIC DNA]</scope>
    <source>
        <strain evidence="7 8">NBRC 100142</strain>
    </source>
</reference>
<dbReference type="EMBL" id="BONC01000009">
    <property type="protein sequence ID" value="GIF55714.1"/>
    <property type="molecule type" value="Genomic_DNA"/>
</dbReference>
<dbReference type="InterPro" id="IPR011990">
    <property type="entry name" value="TPR-like_helical_dom_sf"/>
</dbReference>
<dbReference type="InterPro" id="IPR051677">
    <property type="entry name" value="AfsR-DnrI-RedD_regulator"/>
</dbReference>
<evidence type="ECO:0000313" key="7">
    <source>
        <dbReference type="EMBL" id="GIF55714.1"/>
    </source>
</evidence>
<dbReference type="Pfam" id="PF13191">
    <property type="entry name" value="AAA_16"/>
    <property type="match status" value="1"/>
</dbReference>
<dbReference type="InterPro" id="IPR027417">
    <property type="entry name" value="P-loop_NTPase"/>
</dbReference>
<protein>
    <recommendedName>
        <fullName evidence="6">OmpR/PhoB-type domain-containing protein</fullName>
    </recommendedName>
</protein>
<evidence type="ECO:0000256" key="4">
    <source>
        <dbReference type="ARBA" id="ARBA00023163"/>
    </source>
</evidence>
<evidence type="ECO:0000256" key="2">
    <source>
        <dbReference type="ARBA" id="ARBA00023015"/>
    </source>
</evidence>
<evidence type="ECO:0000256" key="1">
    <source>
        <dbReference type="ARBA" id="ARBA00005820"/>
    </source>
</evidence>
<evidence type="ECO:0000259" key="6">
    <source>
        <dbReference type="PROSITE" id="PS51755"/>
    </source>
</evidence>
<dbReference type="PANTHER" id="PTHR35807">
    <property type="entry name" value="TRANSCRIPTIONAL REGULATOR REDD-RELATED"/>
    <property type="match status" value="1"/>
</dbReference>
<dbReference type="Gene3D" id="1.10.10.10">
    <property type="entry name" value="Winged helix-like DNA-binding domain superfamily/Winged helix DNA-binding domain"/>
    <property type="match status" value="1"/>
</dbReference>
<dbReference type="SUPFAM" id="SSF48452">
    <property type="entry name" value="TPR-like"/>
    <property type="match status" value="1"/>
</dbReference>
<dbReference type="InterPro" id="IPR041664">
    <property type="entry name" value="AAA_16"/>
</dbReference>
<name>A0ABQ4BYU7_9ACTN</name>
<feature type="domain" description="OmpR/PhoB-type" evidence="6">
    <location>
        <begin position="1"/>
        <end position="104"/>
    </location>
</feature>
<keyword evidence="3 5" id="KW-0238">DNA-binding</keyword>
<evidence type="ECO:0000313" key="8">
    <source>
        <dbReference type="Proteomes" id="UP000624325"/>
    </source>
</evidence>
<keyword evidence="8" id="KW-1185">Reference proteome</keyword>
<organism evidence="7 8">
    <name type="scientific">Asanoa iriomotensis</name>
    <dbReference type="NCBI Taxonomy" id="234613"/>
    <lineage>
        <taxon>Bacteria</taxon>
        <taxon>Bacillati</taxon>
        <taxon>Actinomycetota</taxon>
        <taxon>Actinomycetes</taxon>
        <taxon>Micromonosporales</taxon>
        <taxon>Micromonosporaceae</taxon>
        <taxon>Asanoa</taxon>
    </lineage>
</organism>
<dbReference type="Pfam" id="PF03704">
    <property type="entry name" value="BTAD"/>
    <property type="match status" value="1"/>
</dbReference>
<dbReference type="Gene3D" id="1.25.40.10">
    <property type="entry name" value="Tetratricopeptide repeat domain"/>
    <property type="match status" value="1"/>
</dbReference>
<dbReference type="Pfam" id="PF00486">
    <property type="entry name" value="Trans_reg_C"/>
    <property type="match status" value="1"/>
</dbReference>
<comment type="caution">
    <text evidence="7">The sequence shown here is derived from an EMBL/GenBank/DDBJ whole genome shotgun (WGS) entry which is preliminary data.</text>
</comment>
<dbReference type="InterPro" id="IPR005158">
    <property type="entry name" value="BTAD"/>
</dbReference>
<comment type="similarity">
    <text evidence="1">Belongs to the AfsR/DnrI/RedD regulatory family.</text>
</comment>
<sequence>MASTGGSLRLQILGPLRVWRDGVELDVGPRQQAYLLAVLLANAGKPTSMSALVDLVWADDVPVSAANILQKYVGALRRLLEPTLPARATGSHLRRHGSGYLFTADPARLDVALFQELVGAAQVAAAEKRPDAALDLYVRALGLWRGSAGEGLAHGPTGMSIFASLDAEFLEVCVAAADLAVACGQPGRVLHALRLAARMAPLHEAVHASLANALADAGQPAEALSLLRTVRSRLAEELGIDPGPALVAAYRRVLEKAPDPRPSASASVSGHLIGRAEDLAKLRRTVEAALGGATGLGLVEGEPGVGKTRLLEEIAAEAERRGALVAWGRCLEGDVAPSMWPWVQAVGAVVDALPPAARQQVRGNELGPLLGLSAAAAPLPPGGGRFHLFEQAVAIVGQVSLRRPVVLLVDDLQWADAASLDLFSHLIARQPSGTAVIAAFRASAPTPGPDLSRVLSAASRLPVHRRVRLGPLGVSEVAELVRRETGQHPSSRVTQQIVARTGGNPFFVRELSRQLAAEAVCTEVPATVQDVVRGRVAALADEAQSLLRIAALIGREFEIPLLAGSAGLDVATCLGLLERLEGLALIEPAPGNPYSYRFTHDLVRESVAGAVSPPHAARLHLRIGDVLEPAVAQDETMVERLAYHLWSAGPLAEPGRTVAMLIRAGRCAAAKGACDAAARHVKRASRLARTAGLAELELSALALLTAVDGMREGYYGAAQQPLERAEELARHLGRERDAADFLFSRWVAHAQGIELDRAGRLAARLLSSGEASQDPIIQAYGRYAWGIHQWEIGNIGAAYRYLSRTDSTVRDVLADGADDQLRRDLRMLGPVMLALMTALHGDVTAARALLDTIESAIGDEPYVITVWAAFTVTVAALAGDPAWALRVARRGIAVDRDFSFGYFGGYQRLAQCWGRAVTGQDPTGAALEAEGIISAVLAEPPRSGLATWCGLLGEMWLAGDKLDEAAAALDRADSLLDTHGERYAEGLLLLLRARVMNARGEPVASVRAVAERARALSVEREAHLFAQRAEELLAALADR</sequence>
<dbReference type="PROSITE" id="PS51755">
    <property type="entry name" value="OMPR_PHOB"/>
    <property type="match status" value="1"/>
</dbReference>
<evidence type="ECO:0000256" key="5">
    <source>
        <dbReference type="PROSITE-ProRule" id="PRU01091"/>
    </source>
</evidence>
<dbReference type="CDD" id="cd15831">
    <property type="entry name" value="BTAD"/>
    <property type="match status" value="1"/>
</dbReference>
<accession>A0ABQ4BYU7</accession>
<dbReference type="InterPro" id="IPR036388">
    <property type="entry name" value="WH-like_DNA-bd_sf"/>
</dbReference>
<dbReference type="InterPro" id="IPR016032">
    <property type="entry name" value="Sig_transdc_resp-reg_C-effctor"/>
</dbReference>
<dbReference type="SUPFAM" id="SSF46894">
    <property type="entry name" value="C-terminal effector domain of the bipartite response regulators"/>
    <property type="match status" value="1"/>
</dbReference>
<proteinExistence type="inferred from homology"/>
<dbReference type="SUPFAM" id="SSF52540">
    <property type="entry name" value="P-loop containing nucleoside triphosphate hydrolases"/>
    <property type="match status" value="1"/>
</dbReference>
<dbReference type="SMART" id="SM01043">
    <property type="entry name" value="BTAD"/>
    <property type="match status" value="1"/>
</dbReference>
<gene>
    <name evidence="7" type="ORF">Air01nite_18090</name>
</gene>
<dbReference type="PANTHER" id="PTHR35807:SF1">
    <property type="entry name" value="TRANSCRIPTIONAL REGULATOR REDD"/>
    <property type="match status" value="1"/>
</dbReference>
<keyword evidence="2" id="KW-0805">Transcription regulation</keyword>
<dbReference type="Proteomes" id="UP000624325">
    <property type="component" value="Unassembled WGS sequence"/>
</dbReference>
<evidence type="ECO:0000256" key="3">
    <source>
        <dbReference type="ARBA" id="ARBA00023125"/>
    </source>
</evidence>
<feature type="DNA-binding region" description="OmpR/PhoB-type" evidence="5">
    <location>
        <begin position="1"/>
        <end position="104"/>
    </location>
</feature>
<dbReference type="SMART" id="SM00862">
    <property type="entry name" value="Trans_reg_C"/>
    <property type="match status" value="1"/>
</dbReference>